<dbReference type="Proteomes" id="UP000663891">
    <property type="component" value="Unassembled WGS sequence"/>
</dbReference>
<evidence type="ECO:0000313" key="3">
    <source>
        <dbReference type="EMBL" id="CAF1413142.1"/>
    </source>
</evidence>
<dbReference type="InterPro" id="IPR013517">
    <property type="entry name" value="FG-GAP"/>
</dbReference>
<accession>A0A819UWK7</accession>
<dbReference type="EMBL" id="CAJNON010000986">
    <property type="protein sequence ID" value="CAF1413142.1"/>
    <property type="molecule type" value="Genomic_DNA"/>
</dbReference>
<dbReference type="PANTHER" id="PTHR46580">
    <property type="entry name" value="SENSOR KINASE-RELATED"/>
    <property type="match status" value="1"/>
</dbReference>
<protein>
    <submittedName>
        <fullName evidence="4">Uncharacterized protein</fullName>
    </submittedName>
</protein>
<organism evidence="4 5">
    <name type="scientific">Adineta steineri</name>
    <dbReference type="NCBI Taxonomy" id="433720"/>
    <lineage>
        <taxon>Eukaryota</taxon>
        <taxon>Metazoa</taxon>
        <taxon>Spiralia</taxon>
        <taxon>Gnathifera</taxon>
        <taxon>Rotifera</taxon>
        <taxon>Eurotatoria</taxon>
        <taxon>Bdelloidea</taxon>
        <taxon>Adinetida</taxon>
        <taxon>Adinetidae</taxon>
        <taxon>Adineta</taxon>
    </lineage>
</organism>
<evidence type="ECO:0000256" key="1">
    <source>
        <dbReference type="ARBA" id="ARBA00022729"/>
    </source>
</evidence>
<dbReference type="EMBL" id="CAJOAY010005103">
    <property type="protein sequence ID" value="CAF4095256.1"/>
    <property type="molecule type" value="Genomic_DNA"/>
</dbReference>
<gene>
    <name evidence="4" type="ORF">OKA104_LOCUS35381</name>
    <name evidence="3" type="ORF">VCS650_LOCUS37243</name>
</gene>
<dbReference type="Proteomes" id="UP000663881">
    <property type="component" value="Unassembled WGS sequence"/>
</dbReference>
<dbReference type="Pfam" id="PF13517">
    <property type="entry name" value="FG-GAP_3"/>
    <property type="match status" value="2"/>
</dbReference>
<keyword evidence="2" id="KW-0812">Transmembrane</keyword>
<dbReference type="PANTHER" id="PTHR46580:SF4">
    <property type="entry name" value="ATP_GTP-BINDING PROTEIN"/>
    <property type="match status" value="1"/>
</dbReference>
<dbReference type="SUPFAM" id="SSF69318">
    <property type="entry name" value="Integrin alpha N-terminal domain"/>
    <property type="match status" value="2"/>
</dbReference>
<keyword evidence="2" id="KW-0472">Membrane</keyword>
<dbReference type="AlphaFoldDB" id="A0A819UWK7"/>
<proteinExistence type="predicted"/>
<keyword evidence="1" id="KW-0732">Signal</keyword>
<evidence type="ECO:0000313" key="4">
    <source>
        <dbReference type="EMBL" id="CAF4095256.1"/>
    </source>
</evidence>
<dbReference type="InterPro" id="IPR028994">
    <property type="entry name" value="Integrin_alpha_N"/>
</dbReference>
<reference evidence="4" key="1">
    <citation type="submission" date="2021-02" db="EMBL/GenBank/DDBJ databases">
        <authorList>
            <person name="Nowell W R."/>
        </authorList>
    </citation>
    <scope>NUCLEOTIDE SEQUENCE</scope>
</reference>
<comment type="caution">
    <text evidence="4">The sequence shown here is derived from an EMBL/GenBank/DDBJ whole genome shotgun (WGS) entry which is preliminary data.</text>
</comment>
<keyword evidence="2" id="KW-1133">Transmembrane helix</keyword>
<evidence type="ECO:0000256" key="2">
    <source>
        <dbReference type="SAM" id="Phobius"/>
    </source>
</evidence>
<dbReference type="OrthoDB" id="10031857at2759"/>
<evidence type="ECO:0000313" key="5">
    <source>
        <dbReference type="Proteomes" id="UP000663881"/>
    </source>
</evidence>
<name>A0A819UWK7_9BILA</name>
<sequence length="823" mass="92900">MGSGTDRITAKHLGRWATRLYIALFISGLSFLTIYSVVQPQVVTKTFNRPSFSIYNDSKQKYGDELKCPCSVIASPYDQFIEIEPIFHKICSSPFATKQYRNDLIAGLISNLSIYVTRDYRRFLSAHLQALQGLCELSNTSVYDSINQFRTSLFVTSQLLSKINFDDQLDSLIEQTKSNAPTTFRRHLFLIRNINHGNAYISTYGTNFEYIDAPNTTTHFSASTRAIIYDECSCGMFLNCTSQANFIESNSSKLFPVKGLKIGCTPSESFRASTLECFYDRSCIDLIHQYTNYTKSYNPLSTTNSRFSINTTIAELIDNLFIEKWETKMNYSSYFHKCFPLYCSYTYIHKKISFIYTITVLLGLQGGLSIVLKWLCPKIVRITSKVNGYRKKRMNTIHPVNSLEITPNVTLSTTIDNPACNLESRPTPITSRTIVTTSIRLPCSKLNFQLTSINIPDVPLYVRSFAVADFNNDSRLDIVVFSNYNKSVIILRGNENRTFTAENIFPKRRFNFVNIMKIGDFNNDNRADLVFTYGNLDYISIVFGIGNGTFRIMDVKLETRECIPDDIAVTDFNHDNYSDIVLIDTSFAKVCVFLGNANDTYSSYLMFSTGQYSSPRSVTISDFNSDGHPDIAVANNKAVNIGIFLGRGNGSFEVQKRSFTFMGSYPIRIVSDDFDGDAQQDVVIADDMASTKILTVLSKYRNGVFTVKSMFVLTSDLITSHRITSALFVGDFNCDNHVDIAAKCNSYGIDVLLGYGNGHFETQSILPNKLISFDSKFGVYDFNDDTYQDIIIANPESSSIDILLNIGECCVRGILKRKTFNFS</sequence>
<dbReference type="Gene3D" id="2.130.10.130">
    <property type="entry name" value="Integrin alpha, N-terminal"/>
    <property type="match status" value="2"/>
</dbReference>
<feature type="transmembrane region" description="Helical" evidence="2">
    <location>
        <begin position="20"/>
        <end position="38"/>
    </location>
</feature>